<dbReference type="KEGG" id="cgt:cgR_6040"/>
<dbReference type="EMBL" id="AP009044">
    <property type="protein sequence ID" value="BAQ21102.1"/>
    <property type="molecule type" value="Genomic_DNA"/>
</dbReference>
<proteinExistence type="predicted"/>
<protein>
    <submittedName>
        <fullName evidence="1">Uncharacterized protein</fullName>
    </submittedName>
</protein>
<reference evidence="1" key="1">
    <citation type="journal article" date="2007" name="Microbiology">
        <title>Comparative analysis of the Corynebacterium glutamicum group and complete genome sequence of strain R.</title>
        <authorList>
            <person name="Yukawa H."/>
            <person name="Omumasaba C.A."/>
            <person name="Nonaka H."/>
            <person name="Kos P."/>
            <person name="Okai N."/>
            <person name="Suzuki N."/>
            <person name="Suda M."/>
            <person name="Tsuge Y."/>
            <person name="Watanabe J."/>
            <person name="Ikeda Y."/>
            <person name="Vertes A.A."/>
            <person name="Inui M."/>
        </authorList>
    </citation>
    <scope>NUCLEOTIDE SEQUENCE</scope>
    <source>
        <strain evidence="1">R</strain>
    </source>
</reference>
<gene>
    <name evidence="1" type="ordered locus">cgR_6040</name>
</gene>
<dbReference type="AlphaFoldDB" id="A0AB72VF12"/>
<evidence type="ECO:0000313" key="1">
    <source>
        <dbReference type="EMBL" id="BAQ21102.1"/>
    </source>
</evidence>
<sequence>MIHPALLRTRGGISTIATHLLKHHISSPHTRRYFRRYLGFLGQGLLFSAHAEVFPLYSKLDQMATALLRTRGGISSGRYSPGDDSRSSPHTRRYFRGTLSPSWSAILFSAHAEVFPDDLTQLGMSHSLLRTRGGISQGWCNG</sequence>
<name>A0AB72VF12_CORGB</name>
<dbReference type="Proteomes" id="UP000006698">
    <property type="component" value="Chromosome"/>
</dbReference>
<organism evidence="1">
    <name type="scientific">Corynebacterium glutamicum (strain R)</name>
    <dbReference type="NCBI Taxonomy" id="340322"/>
    <lineage>
        <taxon>Bacteria</taxon>
        <taxon>Bacillati</taxon>
        <taxon>Actinomycetota</taxon>
        <taxon>Actinomycetes</taxon>
        <taxon>Mycobacteriales</taxon>
        <taxon>Corynebacteriaceae</taxon>
        <taxon>Corynebacterium</taxon>
    </lineage>
</organism>
<accession>A0AB72VF12</accession>